<evidence type="ECO:0000256" key="7">
    <source>
        <dbReference type="ARBA" id="ARBA00022840"/>
    </source>
</evidence>
<feature type="domain" description="Glutamyl/glutaminyl-tRNA synthetase class Ib catalytic" evidence="12">
    <location>
        <begin position="3"/>
        <end position="305"/>
    </location>
</feature>
<dbReference type="PANTHER" id="PTHR43311:SF2">
    <property type="entry name" value="GLUTAMATE--TRNA LIGASE, MITOCHONDRIAL-RELATED"/>
    <property type="match status" value="1"/>
</dbReference>
<evidence type="ECO:0000256" key="2">
    <source>
        <dbReference type="ARBA" id="ARBA00007894"/>
    </source>
</evidence>
<evidence type="ECO:0000256" key="5">
    <source>
        <dbReference type="ARBA" id="ARBA00022598"/>
    </source>
</evidence>
<proteinExistence type="inferred from homology"/>
<dbReference type="STRING" id="1414854.GQ61_00635"/>
<comment type="subcellular location">
    <subcellularLocation>
        <location evidence="1 10">Cytoplasm</location>
    </subcellularLocation>
</comment>
<dbReference type="Gene3D" id="3.40.50.620">
    <property type="entry name" value="HUPs"/>
    <property type="match status" value="1"/>
</dbReference>
<dbReference type="PRINTS" id="PR00987">
    <property type="entry name" value="TRNASYNTHGLU"/>
</dbReference>
<dbReference type="EMBL" id="CP008743">
    <property type="protein sequence ID" value="ARN84096.1"/>
    <property type="molecule type" value="Genomic_DNA"/>
</dbReference>
<dbReference type="InterPro" id="IPR004527">
    <property type="entry name" value="Glu-tRNA-ligase_bac/mito"/>
</dbReference>
<evidence type="ECO:0000313" key="15">
    <source>
        <dbReference type="Proteomes" id="UP000237351"/>
    </source>
</evidence>
<accession>A0A1W6N2U0</accession>
<dbReference type="InterPro" id="IPR049940">
    <property type="entry name" value="GluQ/Sye"/>
</dbReference>
<dbReference type="Gene3D" id="1.10.10.350">
    <property type="match status" value="1"/>
</dbReference>
<dbReference type="InterPro" id="IPR014729">
    <property type="entry name" value="Rossmann-like_a/b/a_fold"/>
</dbReference>
<dbReference type="FunFam" id="3.40.50.620:FF:000007">
    <property type="entry name" value="Glutamate--tRNA ligase"/>
    <property type="match status" value="1"/>
</dbReference>
<evidence type="ECO:0000256" key="9">
    <source>
        <dbReference type="ARBA" id="ARBA00023146"/>
    </source>
</evidence>
<organism evidence="14 15">
    <name type="scientific">Candidatus Nucleicultrix amoebiphila FS5</name>
    <dbReference type="NCBI Taxonomy" id="1414854"/>
    <lineage>
        <taxon>Bacteria</taxon>
        <taxon>Pseudomonadati</taxon>
        <taxon>Pseudomonadota</taxon>
        <taxon>Alphaproteobacteria</taxon>
        <taxon>Holosporales</taxon>
        <taxon>Candidatus Nucleicultricaceae</taxon>
        <taxon>Candidatus Nucleicultrix</taxon>
    </lineage>
</organism>
<dbReference type="RefSeq" id="WP_085783450.1">
    <property type="nucleotide sequence ID" value="NZ_CP008743.1"/>
</dbReference>
<keyword evidence="15" id="KW-1185">Reference proteome</keyword>
<evidence type="ECO:0000256" key="4">
    <source>
        <dbReference type="ARBA" id="ARBA00022490"/>
    </source>
</evidence>
<dbReference type="HAMAP" id="MF_00022">
    <property type="entry name" value="Glu_tRNA_synth_type1"/>
    <property type="match status" value="1"/>
</dbReference>
<dbReference type="InterPro" id="IPR045462">
    <property type="entry name" value="aa-tRNA-synth_I_cd-bd"/>
</dbReference>
<dbReference type="InterPro" id="IPR020751">
    <property type="entry name" value="aa-tRNA-synth_I_codon-bd_sub2"/>
</dbReference>
<dbReference type="InterPro" id="IPR033910">
    <property type="entry name" value="GluRS_core"/>
</dbReference>
<evidence type="ECO:0000259" key="13">
    <source>
        <dbReference type="Pfam" id="PF19269"/>
    </source>
</evidence>
<dbReference type="SUPFAM" id="SSF48163">
    <property type="entry name" value="An anticodon-binding domain of class I aminoacyl-tRNA synthetases"/>
    <property type="match status" value="1"/>
</dbReference>
<name>A0A1W6N2U0_9PROT</name>
<comment type="subunit">
    <text evidence="3 10">Monomer.</text>
</comment>
<evidence type="ECO:0000313" key="14">
    <source>
        <dbReference type="EMBL" id="ARN84096.1"/>
    </source>
</evidence>
<keyword evidence="9 10" id="KW-0030">Aminoacyl-tRNA synthetase</keyword>
<protein>
    <recommendedName>
        <fullName evidence="10">Glutamate--tRNA ligase</fullName>
        <ecNumber evidence="10">6.1.1.17</ecNumber>
    </recommendedName>
    <alternativeName>
        <fullName evidence="10">Glutamyl-tRNA synthetase</fullName>
        <shortName evidence="10">GluRS</shortName>
    </alternativeName>
</protein>
<evidence type="ECO:0000256" key="3">
    <source>
        <dbReference type="ARBA" id="ARBA00011245"/>
    </source>
</evidence>
<dbReference type="GO" id="GO:0005829">
    <property type="term" value="C:cytosol"/>
    <property type="evidence" value="ECO:0007669"/>
    <property type="project" value="TreeGrafter"/>
</dbReference>
<dbReference type="GO" id="GO:0004818">
    <property type="term" value="F:glutamate-tRNA ligase activity"/>
    <property type="evidence" value="ECO:0007669"/>
    <property type="project" value="UniProtKB-UniRule"/>
</dbReference>
<reference evidence="14 15" key="1">
    <citation type="submission" date="2014-06" db="EMBL/GenBank/DDBJ databases">
        <title>The genome of the endonuclear symbiont Nucleicultrix amoebiphila.</title>
        <authorList>
            <person name="Schulz F."/>
            <person name="Horn M."/>
        </authorList>
    </citation>
    <scope>NUCLEOTIDE SEQUENCE [LARGE SCALE GENOMIC DNA]</scope>
    <source>
        <strain evidence="14 15">FS5</strain>
    </source>
</reference>
<comment type="caution">
    <text evidence="10">Lacks conserved residue(s) required for the propagation of feature annotation.</text>
</comment>
<feature type="domain" description="Aminoacyl-tRNA synthetase class I anticodon-binding" evidence="13">
    <location>
        <begin position="320"/>
        <end position="464"/>
    </location>
</feature>
<dbReference type="KEGG" id="naf:GQ61_00635"/>
<keyword evidence="4 10" id="KW-0963">Cytoplasm</keyword>
<sequence>MSVVTRFAPSPTGFLHIGSARTALFNWLYARNQGGKFLLRIEDTDRARSTQEAINVIIKGLKWLNLDWDDEVIFQFARANRHQAIAHQLLAEGKAYYCYCTPEELTEMREKAKAEGRPPRYDGRWRNRDPKEAPAGILPALRLKAPSTRETILDDLVQGRVVVQNEQLDDMVLLRGDGTPTYMLSVVVDDHDMAITHVIRGDDHLTNTFRQKQIYQAMGWDEPSFSHIPLIHGPDGAKLSKRHGALGVDAYEAMGFLPEAMTNYLLRLGWSHGDDEIISMQQAIEWFNIASIGKSPARFDMAKLTSVNAHYMRLRPNTDLIELIRPLLVDKRQKPLSPEDESVLTRGMEGLKQRARTLEDLADSALIYVSGERPIPLDEKARNLLNEEAVTVLKPVIDVLAHLSDWQEASLEAALRAHSDVQGLKFGVIAQPLRAALTGRGVSPGIFEVMVALGKEESIQRLKDIADA</sequence>
<evidence type="ECO:0000259" key="12">
    <source>
        <dbReference type="Pfam" id="PF00749"/>
    </source>
</evidence>
<dbReference type="OrthoDB" id="9807503at2"/>
<comment type="function">
    <text evidence="10">Catalyzes the attachment of glutamate to tRNA(Glu) in a two-step reaction: glutamate is first activated by ATP to form Glu-AMP and then transferred to the acceptor end of tRNA(Glu).</text>
</comment>
<feature type="binding site" evidence="10">
    <location>
        <position position="241"/>
    </location>
    <ligand>
        <name>ATP</name>
        <dbReference type="ChEBI" id="CHEBI:30616"/>
    </ligand>
</feature>
<dbReference type="EC" id="6.1.1.17" evidence="10"/>
<dbReference type="CDD" id="cd00808">
    <property type="entry name" value="GluRS_core"/>
    <property type="match status" value="1"/>
</dbReference>
<keyword evidence="7 10" id="KW-0067">ATP-binding</keyword>
<dbReference type="AlphaFoldDB" id="A0A1W6N2U0"/>
<dbReference type="GO" id="GO:0008270">
    <property type="term" value="F:zinc ion binding"/>
    <property type="evidence" value="ECO:0007669"/>
    <property type="project" value="InterPro"/>
</dbReference>
<dbReference type="InterPro" id="IPR000924">
    <property type="entry name" value="Glu/Gln-tRNA-synth"/>
</dbReference>
<dbReference type="GO" id="GO:0006424">
    <property type="term" value="P:glutamyl-tRNA aminoacylation"/>
    <property type="evidence" value="ECO:0007669"/>
    <property type="project" value="UniProtKB-UniRule"/>
</dbReference>
<dbReference type="InterPro" id="IPR008925">
    <property type="entry name" value="aa_tRNA-synth_I_cd-bd_sf"/>
</dbReference>
<dbReference type="InterPro" id="IPR020058">
    <property type="entry name" value="Glu/Gln-tRNA-synth_Ib_cat-dom"/>
</dbReference>
<dbReference type="NCBIfam" id="TIGR00464">
    <property type="entry name" value="gltX_bact"/>
    <property type="match status" value="1"/>
</dbReference>
<evidence type="ECO:0000256" key="8">
    <source>
        <dbReference type="ARBA" id="ARBA00022917"/>
    </source>
</evidence>
<dbReference type="GO" id="GO:0005524">
    <property type="term" value="F:ATP binding"/>
    <property type="evidence" value="ECO:0007669"/>
    <property type="project" value="UniProtKB-UniRule"/>
</dbReference>
<dbReference type="Pfam" id="PF19269">
    <property type="entry name" value="Anticodon_2"/>
    <property type="match status" value="1"/>
</dbReference>
<evidence type="ECO:0000256" key="6">
    <source>
        <dbReference type="ARBA" id="ARBA00022741"/>
    </source>
</evidence>
<keyword evidence="6 10" id="KW-0547">Nucleotide-binding</keyword>
<dbReference type="PANTHER" id="PTHR43311">
    <property type="entry name" value="GLUTAMATE--TRNA LIGASE"/>
    <property type="match status" value="1"/>
</dbReference>
<comment type="catalytic activity">
    <reaction evidence="10">
        <text>tRNA(Glu) + L-glutamate + ATP = L-glutamyl-tRNA(Glu) + AMP + diphosphate</text>
        <dbReference type="Rhea" id="RHEA:23540"/>
        <dbReference type="Rhea" id="RHEA-COMP:9663"/>
        <dbReference type="Rhea" id="RHEA-COMP:9680"/>
        <dbReference type="ChEBI" id="CHEBI:29985"/>
        <dbReference type="ChEBI" id="CHEBI:30616"/>
        <dbReference type="ChEBI" id="CHEBI:33019"/>
        <dbReference type="ChEBI" id="CHEBI:78442"/>
        <dbReference type="ChEBI" id="CHEBI:78520"/>
        <dbReference type="ChEBI" id="CHEBI:456215"/>
        <dbReference type="EC" id="6.1.1.17"/>
    </reaction>
</comment>
<feature type="short sequence motif" description="'HIGH' region" evidence="10">
    <location>
        <begin position="9"/>
        <end position="19"/>
    </location>
</feature>
<keyword evidence="5 10" id="KW-0436">Ligase</keyword>
<evidence type="ECO:0000256" key="11">
    <source>
        <dbReference type="SAM" id="MobiDB-lite"/>
    </source>
</evidence>
<feature type="short sequence motif" description="'KMSKS' region" evidence="10">
    <location>
        <begin position="238"/>
        <end position="242"/>
    </location>
</feature>
<evidence type="ECO:0000256" key="1">
    <source>
        <dbReference type="ARBA" id="ARBA00004496"/>
    </source>
</evidence>
<dbReference type="Pfam" id="PF00749">
    <property type="entry name" value="tRNA-synt_1c"/>
    <property type="match status" value="1"/>
</dbReference>
<gene>
    <name evidence="10" type="primary">gltX</name>
    <name evidence="14" type="ORF">GQ61_00635</name>
</gene>
<keyword evidence="8 10" id="KW-0648">Protein biosynthesis</keyword>
<dbReference type="SUPFAM" id="SSF52374">
    <property type="entry name" value="Nucleotidylyl transferase"/>
    <property type="match status" value="1"/>
</dbReference>
<dbReference type="Proteomes" id="UP000237351">
    <property type="component" value="Chromosome"/>
</dbReference>
<comment type="similarity">
    <text evidence="2 10">Belongs to the class-I aminoacyl-tRNA synthetase family. Glutamate--tRNA ligase type 1 subfamily.</text>
</comment>
<dbReference type="GO" id="GO:0000049">
    <property type="term" value="F:tRNA binding"/>
    <property type="evidence" value="ECO:0007669"/>
    <property type="project" value="InterPro"/>
</dbReference>
<feature type="region of interest" description="Disordered" evidence="11">
    <location>
        <begin position="110"/>
        <end position="129"/>
    </location>
</feature>
<evidence type="ECO:0000256" key="10">
    <source>
        <dbReference type="HAMAP-Rule" id="MF_00022"/>
    </source>
</evidence>